<dbReference type="AlphaFoldDB" id="A0A372ZLH6"/>
<keyword evidence="2" id="KW-0732">Signal</keyword>
<dbReference type="InterPro" id="IPR006311">
    <property type="entry name" value="TAT_signal"/>
</dbReference>
<feature type="signal peptide" evidence="2">
    <location>
        <begin position="1"/>
        <end position="22"/>
    </location>
</feature>
<sequence>MRTRRLALTAAAVAAIAATATACGPDNSDAAAPTAPVTKAAAPSEPAAPATAAPAGAAPTKTAPPKSPAAPAGSASAAPGDKSGYGQVCGANDLDFVAKAETQAGGYLLISAKAKSGITCTLPAGHPVIAFGSGGIEAAAFEHGAGEQITLSGAKTVYAGIMTKTTKGNQAVQYTDVIIGIGTPDPNPVSIPVGTTPVDKPVVTNWHTLPKDAVPVS</sequence>
<dbReference type="PROSITE" id="PS51257">
    <property type="entry name" value="PROKAR_LIPOPROTEIN"/>
    <property type="match status" value="1"/>
</dbReference>
<reference evidence="3 4" key="1">
    <citation type="submission" date="2018-08" db="EMBL/GenBank/DDBJ databases">
        <title>Diversity &amp; Physiological Properties of Lignin-Decomposing Actinobacteria from Soil.</title>
        <authorList>
            <person name="Roh S.G."/>
            <person name="Kim S.B."/>
        </authorList>
    </citation>
    <scope>NUCLEOTIDE SEQUENCE [LARGE SCALE GENOMIC DNA]</scope>
    <source>
        <strain evidence="3 4">MMS17-GH009</strain>
    </source>
</reference>
<feature type="compositionally biased region" description="Low complexity" evidence="1">
    <location>
        <begin position="30"/>
        <end position="80"/>
    </location>
</feature>
<protein>
    <recommendedName>
        <fullName evidence="5">DUF4232 domain-containing protein</fullName>
    </recommendedName>
</protein>
<dbReference type="RefSeq" id="WP_117485115.1">
    <property type="nucleotide sequence ID" value="NZ_QVIG01000001.1"/>
</dbReference>
<evidence type="ECO:0000313" key="3">
    <source>
        <dbReference type="EMBL" id="RGD56601.1"/>
    </source>
</evidence>
<feature type="chain" id="PRO_5038974048" description="DUF4232 domain-containing protein" evidence="2">
    <location>
        <begin position="23"/>
        <end position="217"/>
    </location>
</feature>
<dbReference type="Proteomes" id="UP000263377">
    <property type="component" value="Unassembled WGS sequence"/>
</dbReference>
<accession>A0A372ZLH6</accession>
<evidence type="ECO:0000313" key="4">
    <source>
        <dbReference type="Proteomes" id="UP000263377"/>
    </source>
</evidence>
<name>A0A372ZLH6_9ACTN</name>
<dbReference type="PROSITE" id="PS51318">
    <property type="entry name" value="TAT"/>
    <property type="match status" value="1"/>
</dbReference>
<evidence type="ECO:0000256" key="1">
    <source>
        <dbReference type="SAM" id="MobiDB-lite"/>
    </source>
</evidence>
<gene>
    <name evidence="3" type="ORF">DR950_01260</name>
</gene>
<comment type="caution">
    <text evidence="3">The sequence shown here is derived from an EMBL/GenBank/DDBJ whole genome shotgun (WGS) entry which is preliminary data.</text>
</comment>
<evidence type="ECO:0008006" key="5">
    <source>
        <dbReference type="Google" id="ProtNLM"/>
    </source>
</evidence>
<organism evidence="3 4">
    <name type="scientific">Kitasatospora xanthocidica</name>
    <dbReference type="NCBI Taxonomy" id="83382"/>
    <lineage>
        <taxon>Bacteria</taxon>
        <taxon>Bacillati</taxon>
        <taxon>Actinomycetota</taxon>
        <taxon>Actinomycetes</taxon>
        <taxon>Kitasatosporales</taxon>
        <taxon>Streptomycetaceae</taxon>
        <taxon>Kitasatospora</taxon>
    </lineage>
</organism>
<evidence type="ECO:0000256" key="2">
    <source>
        <dbReference type="SAM" id="SignalP"/>
    </source>
</evidence>
<feature type="region of interest" description="Disordered" evidence="1">
    <location>
        <begin position="23"/>
        <end position="81"/>
    </location>
</feature>
<keyword evidence="4" id="KW-1185">Reference proteome</keyword>
<dbReference type="EMBL" id="QVIG01000001">
    <property type="protein sequence ID" value="RGD56601.1"/>
    <property type="molecule type" value="Genomic_DNA"/>
</dbReference>
<proteinExistence type="predicted"/>